<feature type="chain" id="PRO_5034509429" description="Secreted protein" evidence="1">
    <location>
        <begin position="20"/>
        <end position="213"/>
    </location>
</feature>
<proteinExistence type="predicted"/>
<keyword evidence="3" id="KW-1185">Reference proteome</keyword>
<evidence type="ECO:0000313" key="3">
    <source>
        <dbReference type="Proteomes" id="UP000654918"/>
    </source>
</evidence>
<sequence>MRAFAPLISVIALASGVSAAPATEIEGPYPGASVFIPEWEVETVPGGPVVTVSGTVQQAVAELEKINPNFKADFNITDVAEADVPVPEVAGSLEKRTDFKGSKVICNNFGRAASYTAYLDGINYLRGVSGKPYAPAGPGACGRVSCSDNTAIWWCNDDRAPKTLASFGSIADGAAYMGSFCTGLPETWNGKYTIGGQVFHSTNWNVIVRRNSC</sequence>
<dbReference type="Proteomes" id="UP000654918">
    <property type="component" value="Unassembled WGS sequence"/>
</dbReference>
<evidence type="ECO:0000313" key="2">
    <source>
        <dbReference type="EMBL" id="KAF6819404.1"/>
    </source>
</evidence>
<dbReference type="AlphaFoldDB" id="A0A8H6JU63"/>
<comment type="caution">
    <text evidence="2">The sequence shown here is derived from an EMBL/GenBank/DDBJ whole genome shotgun (WGS) entry which is preliminary data.</text>
</comment>
<gene>
    <name evidence="2" type="ORF">CPLU01_13045</name>
</gene>
<keyword evidence="1" id="KW-0732">Signal</keyword>
<accession>A0A8H6JU63</accession>
<dbReference type="PANTHER" id="PTHR35605">
    <property type="entry name" value="ECP2 EFFECTOR PROTEIN DOMAIN-CONTAINING PROTEIN-RELATED"/>
    <property type="match status" value="1"/>
</dbReference>
<evidence type="ECO:0008006" key="4">
    <source>
        <dbReference type="Google" id="ProtNLM"/>
    </source>
</evidence>
<evidence type="ECO:0000256" key="1">
    <source>
        <dbReference type="SAM" id="SignalP"/>
    </source>
</evidence>
<dbReference type="PANTHER" id="PTHR35605:SF1">
    <property type="entry name" value="ECP2 EFFECTOR PROTEIN DOMAIN-CONTAINING PROTEIN-RELATED"/>
    <property type="match status" value="1"/>
</dbReference>
<organism evidence="2 3">
    <name type="scientific">Colletotrichum plurivorum</name>
    <dbReference type="NCBI Taxonomy" id="2175906"/>
    <lineage>
        <taxon>Eukaryota</taxon>
        <taxon>Fungi</taxon>
        <taxon>Dikarya</taxon>
        <taxon>Ascomycota</taxon>
        <taxon>Pezizomycotina</taxon>
        <taxon>Sordariomycetes</taxon>
        <taxon>Hypocreomycetidae</taxon>
        <taxon>Glomerellales</taxon>
        <taxon>Glomerellaceae</taxon>
        <taxon>Colletotrichum</taxon>
        <taxon>Colletotrichum orchidearum species complex</taxon>
    </lineage>
</organism>
<protein>
    <recommendedName>
        <fullName evidence="4">Secreted protein</fullName>
    </recommendedName>
</protein>
<dbReference type="EMBL" id="WIGO01000287">
    <property type="protein sequence ID" value="KAF6819404.1"/>
    <property type="molecule type" value="Genomic_DNA"/>
</dbReference>
<name>A0A8H6JU63_9PEZI</name>
<feature type="signal peptide" evidence="1">
    <location>
        <begin position="1"/>
        <end position="19"/>
    </location>
</feature>
<reference evidence="2" key="1">
    <citation type="journal article" date="2020" name="Phytopathology">
        <title>Genome Sequence Resources of Colletotrichum truncatum, C. plurivorum, C. musicola, and C. sojae: Four Species Pathogenic to Soybean (Glycine max).</title>
        <authorList>
            <person name="Rogerio F."/>
            <person name="Boufleur T.R."/>
            <person name="Ciampi-Guillardi M."/>
            <person name="Sukno S.A."/>
            <person name="Thon M.R."/>
            <person name="Massola Junior N.S."/>
            <person name="Baroncelli R."/>
        </authorList>
    </citation>
    <scope>NUCLEOTIDE SEQUENCE</scope>
    <source>
        <strain evidence="2">LFN00145</strain>
    </source>
</reference>